<keyword evidence="3" id="KW-1185">Reference proteome</keyword>
<dbReference type="InterPro" id="IPR013103">
    <property type="entry name" value="RVT_2"/>
</dbReference>
<evidence type="ECO:0000313" key="3">
    <source>
        <dbReference type="Proteomes" id="UP000046395"/>
    </source>
</evidence>
<dbReference type="AlphaFoldDB" id="A0A5S6QGV6"/>
<sequence length="369" mass="41143">MKWPDAGTASAPAEEADNDADQNAEEVAVGAETRNLRNRTQLKQPVRFDDYVLMAVETENPKSYAEAMQTAEYTHWRRAMEEEMQSLAENQTWTLVKLPVNKKALNNRWVLRVKTKPDGTVDRYKARLVAKGFAQKYGTDYDETFSPIARFDTVRTILAIAANEGLLLKQFDVKTAFLYGSLEEEIYNQKQPEGFDGVAAVCANYSEAENVAFKSQVVRGEAGEMVARFLHDEAEAIAFMQENGILQRNRRCECANAMALSAKTSNHYRWRCVVKTCRKERGGLAQWNMVGSTLAVVRGSPGSKKSIESGRYLSPAHRRSTATLTEALASSGQGRDLCRRSTSALTEALASSVQGRDGSRMPIALCRFR</sequence>
<name>A0A5S6QGV6_TRIMR</name>
<reference evidence="4" key="1">
    <citation type="submission" date="2019-12" db="UniProtKB">
        <authorList>
            <consortium name="WormBaseParasite"/>
        </authorList>
    </citation>
    <scope>IDENTIFICATION</scope>
</reference>
<evidence type="ECO:0000256" key="1">
    <source>
        <dbReference type="SAM" id="MobiDB-lite"/>
    </source>
</evidence>
<dbReference type="STRING" id="70415.A0A5S6QGV6"/>
<dbReference type="Proteomes" id="UP000046395">
    <property type="component" value="Unassembled WGS sequence"/>
</dbReference>
<organism evidence="3 4">
    <name type="scientific">Trichuris muris</name>
    <name type="common">Mouse whipworm</name>
    <dbReference type="NCBI Taxonomy" id="70415"/>
    <lineage>
        <taxon>Eukaryota</taxon>
        <taxon>Metazoa</taxon>
        <taxon>Ecdysozoa</taxon>
        <taxon>Nematoda</taxon>
        <taxon>Enoplea</taxon>
        <taxon>Dorylaimia</taxon>
        <taxon>Trichinellida</taxon>
        <taxon>Trichuridae</taxon>
        <taxon>Trichuris</taxon>
    </lineage>
</organism>
<accession>A0A5S6QGV6</accession>
<proteinExistence type="predicted"/>
<dbReference type="WBParaSite" id="TMUE_2000006077.1">
    <property type="protein sequence ID" value="TMUE_2000006077.1"/>
    <property type="gene ID" value="WBGene00299460"/>
</dbReference>
<dbReference type="Pfam" id="PF07727">
    <property type="entry name" value="RVT_2"/>
    <property type="match status" value="1"/>
</dbReference>
<feature type="region of interest" description="Disordered" evidence="1">
    <location>
        <begin position="1"/>
        <end position="23"/>
    </location>
</feature>
<protein>
    <submittedName>
        <fullName evidence="4">Reverse transcriptase Ty1/copia-type domain-containing protein</fullName>
    </submittedName>
</protein>
<feature type="compositionally biased region" description="Acidic residues" evidence="1">
    <location>
        <begin position="14"/>
        <end position="23"/>
    </location>
</feature>
<evidence type="ECO:0000313" key="4">
    <source>
        <dbReference type="WBParaSite" id="TMUE_2000006077.1"/>
    </source>
</evidence>
<feature type="domain" description="Reverse transcriptase Ty1/copia-type" evidence="2">
    <location>
        <begin position="90"/>
        <end position="196"/>
    </location>
</feature>
<evidence type="ECO:0000259" key="2">
    <source>
        <dbReference type="Pfam" id="PF07727"/>
    </source>
</evidence>